<dbReference type="Proteomes" id="UP000757232">
    <property type="component" value="Unassembled WGS sequence"/>
</dbReference>
<evidence type="ECO:0000256" key="2">
    <source>
        <dbReference type="SAM" id="SignalP"/>
    </source>
</evidence>
<evidence type="ECO:0000313" key="4">
    <source>
        <dbReference type="Proteomes" id="UP000757232"/>
    </source>
</evidence>
<gene>
    <name evidence="3" type="ORF">A7U60_g5985</name>
</gene>
<sequence length="139" mass="14717">MSKFLTFCATLLALFVATVAAIPQEHLAPAALSDGAPKTLALRGLSFSTTLDYQVSETGNPVLRVHEHRQVHNADYGSNNGPSGNPQTEQQTTEAASSTTSAAGTDSDSGAADNDSSEEKKRRDLAPQSSHDINYNQNL</sequence>
<evidence type="ECO:0008006" key="5">
    <source>
        <dbReference type="Google" id="ProtNLM"/>
    </source>
</evidence>
<evidence type="ECO:0000256" key="1">
    <source>
        <dbReference type="SAM" id="MobiDB-lite"/>
    </source>
</evidence>
<evidence type="ECO:0000313" key="3">
    <source>
        <dbReference type="EMBL" id="OCB86812.1"/>
    </source>
</evidence>
<accession>A0A9Q5HW02</accession>
<feature type="signal peptide" evidence="2">
    <location>
        <begin position="1"/>
        <end position="21"/>
    </location>
</feature>
<name>A0A9Q5HW02_SANBA</name>
<feature type="region of interest" description="Disordered" evidence="1">
    <location>
        <begin position="68"/>
        <end position="139"/>
    </location>
</feature>
<comment type="caution">
    <text evidence="3">The sequence shown here is derived from an EMBL/GenBank/DDBJ whole genome shotgun (WGS) entry which is preliminary data.</text>
</comment>
<feature type="compositionally biased region" description="Polar residues" evidence="1">
    <location>
        <begin position="127"/>
        <end position="139"/>
    </location>
</feature>
<keyword evidence="2" id="KW-0732">Signal</keyword>
<dbReference type="EMBL" id="LNZH02000198">
    <property type="protein sequence ID" value="OCB86812.1"/>
    <property type="molecule type" value="Genomic_DNA"/>
</dbReference>
<proteinExistence type="predicted"/>
<feature type="chain" id="PRO_5040185251" description="Secreted protein" evidence="2">
    <location>
        <begin position="22"/>
        <end position="139"/>
    </location>
</feature>
<feature type="compositionally biased region" description="Polar residues" evidence="1">
    <location>
        <begin position="76"/>
        <end position="87"/>
    </location>
</feature>
<keyword evidence="4" id="KW-1185">Reference proteome</keyword>
<feature type="compositionally biased region" description="Low complexity" evidence="1">
    <location>
        <begin position="88"/>
        <end position="114"/>
    </location>
</feature>
<dbReference type="AlphaFoldDB" id="A0A9Q5HW02"/>
<reference evidence="3" key="1">
    <citation type="submission" date="2016-06" db="EMBL/GenBank/DDBJ databases">
        <title>Draft Genome sequence of the fungus Inonotus baumii.</title>
        <authorList>
            <person name="Zhu H."/>
            <person name="Lin W."/>
        </authorList>
    </citation>
    <scope>NUCLEOTIDE SEQUENCE</scope>
    <source>
        <strain evidence="3">821</strain>
    </source>
</reference>
<organism evidence="3 4">
    <name type="scientific">Sanghuangporus baumii</name>
    <name type="common">Phellinus baumii</name>
    <dbReference type="NCBI Taxonomy" id="108892"/>
    <lineage>
        <taxon>Eukaryota</taxon>
        <taxon>Fungi</taxon>
        <taxon>Dikarya</taxon>
        <taxon>Basidiomycota</taxon>
        <taxon>Agaricomycotina</taxon>
        <taxon>Agaricomycetes</taxon>
        <taxon>Hymenochaetales</taxon>
        <taxon>Hymenochaetaceae</taxon>
        <taxon>Sanghuangporus</taxon>
    </lineage>
</organism>
<protein>
    <recommendedName>
        <fullName evidence="5">Secreted protein</fullName>
    </recommendedName>
</protein>